<evidence type="ECO:0000313" key="1">
    <source>
        <dbReference type="EMBL" id="CAD7236024.1"/>
    </source>
</evidence>
<reference evidence="1" key="1">
    <citation type="submission" date="2020-11" db="EMBL/GenBank/DDBJ databases">
        <authorList>
            <person name="Tran Van P."/>
        </authorList>
    </citation>
    <scope>NUCLEOTIDE SEQUENCE</scope>
</reference>
<name>A0A7R8ZT60_9CRUS</name>
<organism evidence="1">
    <name type="scientific">Cyprideis torosa</name>
    <dbReference type="NCBI Taxonomy" id="163714"/>
    <lineage>
        <taxon>Eukaryota</taxon>
        <taxon>Metazoa</taxon>
        <taxon>Ecdysozoa</taxon>
        <taxon>Arthropoda</taxon>
        <taxon>Crustacea</taxon>
        <taxon>Oligostraca</taxon>
        <taxon>Ostracoda</taxon>
        <taxon>Podocopa</taxon>
        <taxon>Podocopida</taxon>
        <taxon>Cytherocopina</taxon>
        <taxon>Cytheroidea</taxon>
        <taxon>Cytherideidae</taxon>
        <taxon>Cyprideis</taxon>
    </lineage>
</organism>
<dbReference type="OrthoDB" id="184876at2759"/>
<dbReference type="EMBL" id="OB676133">
    <property type="protein sequence ID" value="CAD7236024.1"/>
    <property type="molecule type" value="Genomic_DNA"/>
</dbReference>
<accession>A0A7R8ZT60</accession>
<gene>
    <name evidence="1" type="ORF">CTOB1V02_LOCUS13839</name>
</gene>
<dbReference type="AlphaFoldDB" id="A0A7R8ZT60"/>
<proteinExistence type="predicted"/>
<protein>
    <submittedName>
        <fullName evidence="1">Uncharacterized protein</fullName>
    </submittedName>
</protein>
<sequence length="77" mass="9136">MGTESRIIRRNSPGTRAENWCNWPPQAFEEMEPTTLRVQQYIQQIIREDPSAIERILRPPQTLAVGVWKYEHLRCDQ</sequence>